<dbReference type="OrthoDB" id="7866165at2759"/>
<dbReference type="AlphaFoldDB" id="B3MDI8"/>
<feature type="chain" id="PRO_5002792493" description="ACP53C14B" evidence="1">
    <location>
        <begin position="25"/>
        <end position="131"/>
    </location>
</feature>
<evidence type="ECO:0000313" key="3">
    <source>
        <dbReference type="Proteomes" id="UP000007801"/>
    </source>
</evidence>
<dbReference type="InParanoid" id="B3MDI8"/>
<dbReference type="STRING" id="7217.B3MDI8"/>
<dbReference type="PhylomeDB" id="B3MDI8"/>
<keyword evidence="1" id="KW-0732">Signal</keyword>
<keyword evidence="3" id="KW-1185">Reference proteome</keyword>
<dbReference type="OMA" id="KCTQVGI"/>
<dbReference type="InterPro" id="IPR009392">
    <property type="entry name" value="ACP53EA"/>
</dbReference>
<name>B3MDI8_DROAN</name>
<dbReference type="KEGG" id="dan:6496292"/>
<dbReference type="Proteomes" id="UP000007801">
    <property type="component" value="Unassembled WGS sequence"/>
</dbReference>
<proteinExistence type="predicted"/>
<dbReference type="HOGENOM" id="CLU_1919248_0_0_1"/>
<evidence type="ECO:0008006" key="4">
    <source>
        <dbReference type="Google" id="ProtNLM"/>
    </source>
</evidence>
<accession>B3MDI8</accession>
<evidence type="ECO:0000313" key="2">
    <source>
        <dbReference type="EMBL" id="EDV37451.1"/>
    </source>
</evidence>
<dbReference type="Pfam" id="PF06313">
    <property type="entry name" value="ACP53EA"/>
    <property type="match status" value="1"/>
</dbReference>
<reference evidence="2 3" key="1">
    <citation type="journal article" date="2007" name="Nature">
        <title>Evolution of genes and genomes on the Drosophila phylogeny.</title>
        <authorList>
            <consortium name="Drosophila 12 Genomes Consortium"/>
            <person name="Clark A.G."/>
            <person name="Eisen M.B."/>
            <person name="Smith D.R."/>
            <person name="Bergman C.M."/>
            <person name="Oliver B."/>
            <person name="Markow T.A."/>
            <person name="Kaufman T.C."/>
            <person name="Kellis M."/>
            <person name="Gelbart W."/>
            <person name="Iyer V.N."/>
            <person name="Pollard D.A."/>
            <person name="Sackton T.B."/>
            <person name="Larracuente A.M."/>
            <person name="Singh N.D."/>
            <person name="Abad J.P."/>
            <person name="Abt D.N."/>
            <person name="Adryan B."/>
            <person name="Aguade M."/>
            <person name="Akashi H."/>
            <person name="Anderson W.W."/>
            <person name="Aquadro C.F."/>
            <person name="Ardell D.H."/>
            <person name="Arguello R."/>
            <person name="Artieri C.G."/>
            <person name="Barbash D.A."/>
            <person name="Barker D."/>
            <person name="Barsanti P."/>
            <person name="Batterham P."/>
            <person name="Batzoglou S."/>
            <person name="Begun D."/>
            <person name="Bhutkar A."/>
            <person name="Blanco E."/>
            <person name="Bosak S.A."/>
            <person name="Bradley R.K."/>
            <person name="Brand A.D."/>
            <person name="Brent M.R."/>
            <person name="Brooks A.N."/>
            <person name="Brown R.H."/>
            <person name="Butlin R.K."/>
            <person name="Caggese C."/>
            <person name="Calvi B.R."/>
            <person name="Bernardo de Carvalho A."/>
            <person name="Caspi A."/>
            <person name="Castrezana S."/>
            <person name="Celniker S.E."/>
            <person name="Chang J.L."/>
            <person name="Chapple C."/>
            <person name="Chatterji S."/>
            <person name="Chinwalla A."/>
            <person name="Civetta A."/>
            <person name="Clifton S.W."/>
            <person name="Comeron J.M."/>
            <person name="Costello J.C."/>
            <person name="Coyne J.A."/>
            <person name="Daub J."/>
            <person name="David R.G."/>
            <person name="Delcher A.L."/>
            <person name="Delehaunty K."/>
            <person name="Do C.B."/>
            <person name="Ebling H."/>
            <person name="Edwards K."/>
            <person name="Eickbush T."/>
            <person name="Evans J.D."/>
            <person name="Filipski A."/>
            <person name="Findeiss S."/>
            <person name="Freyhult E."/>
            <person name="Fulton L."/>
            <person name="Fulton R."/>
            <person name="Garcia A.C."/>
            <person name="Gardiner A."/>
            <person name="Garfield D.A."/>
            <person name="Garvin B.E."/>
            <person name="Gibson G."/>
            <person name="Gilbert D."/>
            <person name="Gnerre S."/>
            <person name="Godfrey J."/>
            <person name="Good R."/>
            <person name="Gotea V."/>
            <person name="Gravely B."/>
            <person name="Greenberg A.J."/>
            <person name="Griffiths-Jones S."/>
            <person name="Gross S."/>
            <person name="Guigo R."/>
            <person name="Gustafson E.A."/>
            <person name="Haerty W."/>
            <person name="Hahn M.W."/>
            <person name="Halligan D.L."/>
            <person name="Halpern A.L."/>
            <person name="Halter G.M."/>
            <person name="Han M.V."/>
            <person name="Heger A."/>
            <person name="Hillier L."/>
            <person name="Hinrichs A.S."/>
            <person name="Holmes I."/>
            <person name="Hoskins R.A."/>
            <person name="Hubisz M.J."/>
            <person name="Hultmark D."/>
            <person name="Huntley M.A."/>
            <person name="Jaffe D.B."/>
            <person name="Jagadeeshan S."/>
            <person name="Jeck W.R."/>
            <person name="Johnson J."/>
            <person name="Jones C.D."/>
            <person name="Jordan W.C."/>
            <person name="Karpen G.H."/>
            <person name="Kataoka E."/>
            <person name="Keightley P.D."/>
            <person name="Kheradpour P."/>
            <person name="Kirkness E.F."/>
            <person name="Koerich L.B."/>
            <person name="Kristiansen K."/>
            <person name="Kudrna D."/>
            <person name="Kulathinal R.J."/>
            <person name="Kumar S."/>
            <person name="Kwok R."/>
            <person name="Lander E."/>
            <person name="Langley C.H."/>
            <person name="Lapoint R."/>
            <person name="Lazzaro B.P."/>
            <person name="Lee S.J."/>
            <person name="Levesque L."/>
            <person name="Li R."/>
            <person name="Lin C.F."/>
            <person name="Lin M.F."/>
            <person name="Lindblad-Toh K."/>
            <person name="Llopart A."/>
            <person name="Long M."/>
            <person name="Low L."/>
            <person name="Lozovsky E."/>
            <person name="Lu J."/>
            <person name="Luo M."/>
            <person name="Machado C.A."/>
            <person name="Makalowski W."/>
            <person name="Marzo M."/>
            <person name="Matsuda M."/>
            <person name="Matzkin L."/>
            <person name="McAllister B."/>
            <person name="McBride C.S."/>
            <person name="McKernan B."/>
            <person name="McKernan K."/>
            <person name="Mendez-Lago M."/>
            <person name="Minx P."/>
            <person name="Mollenhauer M.U."/>
            <person name="Montooth K."/>
            <person name="Mount S.M."/>
            <person name="Mu X."/>
            <person name="Myers E."/>
            <person name="Negre B."/>
            <person name="Newfeld S."/>
            <person name="Nielsen R."/>
            <person name="Noor M.A."/>
            <person name="O'Grady P."/>
            <person name="Pachter L."/>
            <person name="Papaceit M."/>
            <person name="Parisi M.J."/>
            <person name="Parisi M."/>
            <person name="Parts L."/>
            <person name="Pedersen J.S."/>
            <person name="Pesole G."/>
            <person name="Phillippy A.M."/>
            <person name="Ponting C.P."/>
            <person name="Pop M."/>
            <person name="Porcelli D."/>
            <person name="Powell J.R."/>
            <person name="Prohaska S."/>
            <person name="Pruitt K."/>
            <person name="Puig M."/>
            <person name="Quesneville H."/>
            <person name="Ram K.R."/>
            <person name="Rand D."/>
            <person name="Rasmussen M.D."/>
            <person name="Reed L.K."/>
            <person name="Reenan R."/>
            <person name="Reily A."/>
            <person name="Remington K.A."/>
            <person name="Rieger T.T."/>
            <person name="Ritchie M.G."/>
            <person name="Robin C."/>
            <person name="Rogers Y.H."/>
            <person name="Rohde C."/>
            <person name="Rozas J."/>
            <person name="Rubenfield M.J."/>
            <person name="Ruiz A."/>
            <person name="Russo S."/>
            <person name="Salzberg S.L."/>
            <person name="Sanchez-Gracia A."/>
            <person name="Saranga D.J."/>
            <person name="Sato H."/>
            <person name="Schaeffer S.W."/>
            <person name="Schatz M.C."/>
            <person name="Schlenke T."/>
            <person name="Schwartz R."/>
            <person name="Segarra C."/>
            <person name="Singh R.S."/>
            <person name="Sirot L."/>
            <person name="Sirota M."/>
            <person name="Sisneros N.B."/>
            <person name="Smith C.D."/>
            <person name="Smith T.F."/>
            <person name="Spieth J."/>
            <person name="Stage D.E."/>
            <person name="Stark A."/>
            <person name="Stephan W."/>
            <person name="Strausberg R.L."/>
            <person name="Strempel S."/>
            <person name="Sturgill D."/>
            <person name="Sutton G."/>
            <person name="Sutton G.G."/>
            <person name="Tao W."/>
            <person name="Teichmann S."/>
            <person name="Tobari Y.N."/>
            <person name="Tomimura Y."/>
            <person name="Tsolas J.M."/>
            <person name="Valente V.L."/>
            <person name="Venter E."/>
            <person name="Venter J.C."/>
            <person name="Vicario S."/>
            <person name="Vieira F.G."/>
            <person name="Vilella A.J."/>
            <person name="Villasante A."/>
            <person name="Walenz B."/>
            <person name="Wang J."/>
            <person name="Wasserman M."/>
            <person name="Watts T."/>
            <person name="Wilson D."/>
            <person name="Wilson R.K."/>
            <person name="Wing R.A."/>
            <person name="Wolfner M.F."/>
            <person name="Wong A."/>
            <person name="Wong G.K."/>
            <person name="Wu C.I."/>
            <person name="Wu G."/>
            <person name="Yamamoto D."/>
            <person name="Yang H.P."/>
            <person name="Yang S.P."/>
            <person name="Yorke J.A."/>
            <person name="Yoshida K."/>
            <person name="Zdobnov E."/>
            <person name="Zhang P."/>
            <person name="Zhang Y."/>
            <person name="Zimin A.V."/>
            <person name="Baldwin J."/>
            <person name="Abdouelleil A."/>
            <person name="Abdulkadir J."/>
            <person name="Abebe A."/>
            <person name="Abera B."/>
            <person name="Abreu J."/>
            <person name="Acer S.C."/>
            <person name="Aftuck L."/>
            <person name="Alexander A."/>
            <person name="An P."/>
            <person name="Anderson E."/>
            <person name="Anderson S."/>
            <person name="Arachi H."/>
            <person name="Azer M."/>
            <person name="Bachantsang P."/>
            <person name="Barry A."/>
            <person name="Bayul T."/>
            <person name="Berlin A."/>
            <person name="Bessette D."/>
            <person name="Bloom T."/>
            <person name="Blye J."/>
            <person name="Boguslavskiy L."/>
            <person name="Bonnet C."/>
            <person name="Boukhgalter B."/>
            <person name="Bourzgui I."/>
            <person name="Brown A."/>
            <person name="Cahill P."/>
            <person name="Channer S."/>
            <person name="Cheshatsang Y."/>
            <person name="Chuda L."/>
            <person name="Citroen M."/>
            <person name="Collymore A."/>
            <person name="Cooke P."/>
            <person name="Costello M."/>
            <person name="D'Aco K."/>
            <person name="Daza R."/>
            <person name="De Haan G."/>
            <person name="DeGray S."/>
            <person name="DeMaso C."/>
            <person name="Dhargay N."/>
            <person name="Dooley K."/>
            <person name="Dooley E."/>
            <person name="Doricent M."/>
            <person name="Dorje P."/>
            <person name="Dorjee K."/>
            <person name="Dupes A."/>
            <person name="Elong R."/>
            <person name="Falk J."/>
            <person name="Farina A."/>
            <person name="Faro S."/>
            <person name="Ferguson D."/>
            <person name="Fisher S."/>
            <person name="Foley C.D."/>
            <person name="Franke A."/>
            <person name="Friedrich D."/>
            <person name="Gadbois L."/>
            <person name="Gearin G."/>
            <person name="Gearin C.R."/>
            <person name="Giannoukos G."/>
            <person name="Goode T."/>
            <person name="Graham J."/>
            <person name="Grandbois E."/>
            <person name="Grewal S."/>
            <person name="Gyaltsen K."/>
            <person name="Hafez N."/>
            <person name="Hagos B."/>
            <person name="Hall J."/>
            <person name="Henson C."/>
            <person name="Hollinger A."/>
            <person name="Honan T."/>
            <person name="Huard M.D."/>
            <person name="Hughes L."/>
            <person name="Hurhula B."/>
            <person name="Husby M.E."/>
            <person name="Kamat A."/>
            <person name="Kanga B."/>
            <person name="Kashin S."/>
            <person name="Khazanovich D."/>
            <person name="Kisner P."/>
            <person name="Lance K."/>
            <person name="Lara M."/>
            <person name="Lee W."/>
            <person name="Lennon N."/>
            <person name="Letendre F."/>
            <person name="LeVine R."/>
            <person name="Lipovsky A."/>
            <person name="Liu X."/>
            <person name="Liu J."/>
            <person name="Liu S."/>
            <person name="Lokyitsang T."/>
            <person name="Lokyitsang Y."/>
            <person name="Lubonja R."/>
            <person name="Lui A."/>
            <person name="MacDonald P."/>
            <person name="Magnisalis V."/>
            <person name="Maru K."/>
            <person name="Matthews C."/>
            <person name="McCusker W."/>
            <person name="McDonough S."/>
            <person name="Mehta T."/>
            <person name="Meldrim J."/>
            <person name="Meneus L."/>
            <person name="Mihai O."/>
            <person name="Mihalev A."/>
            <person name="Mihova T."/>
            <person name="Mittelman R."/>
            <person name="Mlenga V."/>
            <person name="Montmayeur A."/>
            <person name="Mulrain L."/>
            <person name="Navidi A."/>
            <person name="Naylor J."/>
            <person name="Negash T."/>
            <person name="Nguyen T."/>
            <person name="Nguyen N."/>
            <person name="Nicol R."/>
            <person name="Norbu C."/>
            <person name="Norbu N."/>
            <person name="Novod N."/>
            <person name="O'Neill B."/>
            <person name="Osman S."/>
            <person name="Markiewicz E."/>
            <person name="Oyono O.L."/>
            <person name="Patti C."/>
            <person name="Phunkhang P."/>
            <person name="Pierre F."/>
            <person name="Priest M."/>
            <person name="Raghuraman S."/>
            <person name="Rege F."/>
            <person name="Reyes R."/>
            <person name="Rise C."/>
            <person name="Rogov P."/>
            <person name="Ross K."/>
            <person name="Ryan E."/>
            <person name="Settipalli S."/>
            <person name="Shea T."/>
            <person name="Sherpa N."/>
            <person name="Shi L."/>
            <person name="Shih D."/>
            <person name="Sparrow T."/>
            <person name="Spaulding J."/>
            <person name="Stalker J."/>
            <person name="Stange-Thomann N."/>
            <person name="Stavropoulos S."/>
            <person name="Stone C."/>
            <person name="Strader C."/>
            <person name="Tesfaye S."/>
            <person name="Thomson T."/>
            <person name="Thoulutsang Y."/>
            <person name="Thoulutsang D."/>
            <person name="Topham K."/>
            <person name="Topping I."/>
            <person name="Tsamla T."/>
            <person name="Vassiliev H."/>
            <person name="Vo A."/>
            <person name="Wangchuk T."/>
            <person name="Wangdi T."/>
            <person name="Weiand M."/>
            <person name="Wilkinson J."/>
            <person name="Wilson A."/>
            <person name="Yadav S."/>
            <person name="Young G."/>
            <person name="Yu Q."/>
            <person name="Zembek L."/>
            <person name="Zhong D."/>
            <person name="Zimmer A."/>
            <person name="Zwirko Z."/>
            <person name="Jaffe D.B."/>
            <person name="Alvarez P."/>
            <person name="Brockman W."/>
            <person name="Butler J."/>
            <person name="Chin C."/>
            <person name="Gnerre S."/>
            <person name="Grabherr M."/>
            <person name="Kleber M."/>
            <person name="Mauceli E."/>
            <person name="MacCallum I."/>
        </authorList>
    </citation>
    <scope>NUCLEOTIDE SEQUENCE [LARGE SCALE GENOMIC DNA]</scope>
    <source>
        <strain evidence="3">Tucson 14024-0371.13</strain>
    </source>
</reference>
<gene>
    <name evidence="2" type="primary">Dana\GF13450</name>
    <name evidence="2" type="synonym">dana_GLEANR_13464</name>
    <name evidence="2" type="ORF">GF13450</name>
</gene>
<evidence type="ECO:0000256" key="1">
    <source>
        <dbReference type="SAM" id="SignalP"/>
    </source>
</evidence>
<protein>
    <recommendedName>
        <fullName evidence="4">ACP53C14B</fullName>
    </recommendedName>
</protein>
<sequence>MGVIKSMFLLSLLAISFVPRETEAQAVLKPEWSRLAKCGQVAVEVLSSLATKTIPTIYQLKKCSGFVAIDAPNGRMRITWYLRNIYEFGKSLVIDQPKCVEKLLTSVALLVKPYAEQIAELACLDEDDFII</sequence>
<feature type="signal peptide" evidence="1">
    <location>
        <begin position="1"/>
        <end position="24"/>
    </location>
</feature>
<organism evidence="2 3">
    <name type="scientific">Drosophila ananassae</name>
    <name type="common">Fruit fly</name>
    <dbReference type="NCBI Taxonomy" id="7217"/>
    <lineage>
        <taxon>Eukaryota</taxon>
        <taxon>Metazoa</taxon>
        <taxon>Ecdysozoa</taxon>
        <taxon>Arthropoda</taxon>
        <taxon>Hexapoda</taxon>
        <taxon>Insecta</taxon>
        <taxon>Pterygota</taxon>
        <taxon>Neoptera</taxon>
        <taxon>Endopterygota</taxon>
        <taxon>Diptera</taxon>
        <taxon>Brachycera</taxon>
        <taxon>Muscomorpha</taxon>
        <taxon>Ephydroidea</taxon>
        <taxon>Drosophilidae</taxon>
        <taxon>Drosophila</taxon>
        <taxon>Sophophora</taxon>
    </lineage>
</organism>
<dbReference type="GeneID" id="6496292"/>
<dbReference type="EMBL" id="CH902619">
    <property type="protein sequence ID" value="EDV37451.1"/>
    <property type="molecule type" value="Genomic_DNA"/>
</dbReference>
<dbReference type="CTD" id="36873"/>
<dbReference type="FunCoup" id="B3MDI8">
    <property type="interactions" value="39"/>
</dbReference>